<reference evidence="2" key="3">
    <citation type="submission" date="2020-05" db="UniProtKB">
        <authorList>
            <consortium name="EnsemblMetazoa"/>
        </authorList>
    </citation>
    <scope>IDENTIFICATION</scope>
    <source>
        <strain evidence="2">USDA</strain>
    </source>
</reference>
<sequence length="138" mass="15451">MNLRVSDEKEELQVGGLQRTAVNSRAYATGPFREATFFLLLPLRATVEDSNSLGPRAFSRHVLMENPSFDSSGKTLQERISSKTLKKHIPRREAVHKSLSTVVLEMLVSSAIPYALHRRFPARTVFMTSESVVTGHPQ</sequence>
<dbReference type="EMBL" id="DS235817">
    <property type="protein sequence ID" value="EEB17590.1"/>
    <property type="molecule type" value="Genomic_DNA"/>
</dbReference>
<keyword evidence="3" id="KW-1185">Reference proteome</keyword>
<dbReference type="VEuPathDB" id="VectorBase:PHUM473330"/>
<dbReference type="CTD" id="8239120"/>
<protein>
    <submittedName>
        <fullName evidence="1 2">Uncharacterized protein</fullName>
    </submittedName>
</protein>
<dbReference type="KEGG" id="phu:Phum_PHUM473330"/>
<accession>E0VW34</accession>
<proteinExistence type="predicted"/>
<dbReference type="GeneID" id="8239120"/>
<dbReference type="InParanoid" id="E0VW34"/>
<dbReference type="EnsemblMetazoa" id="PHUM473330-RA">
    <property type="protein sequence ID" value="PHUM473330-PA"/>
    <property type="gene ID" value="PHUM473330"/>
</dbReference>
<organism>
    <name type="scientific">Pediculus humanus subsp. corporis</name>
    <name type="common">Body louse</name>
    <dbReference type="NCBI Taxonomy" id="121224"/>
    <lineage>
        <taxon>Eukaryota</taxon>
        <taxon>Metazoa</taxon>
        <taxon>Ecdysozoa</taxon>
        <taxon>Arthropoda</taxon>
        <taxon>Hexapoda</taxon>
        <taxon>Insecta</taxon>
        <taxon>Pterygota</taxon>
        <taxon>Neoptera</taxon>
        <taxon>Paraneoptera</taxon>
        <taxon>Psocodea</taxon>
        <taxon>Troctomorpha</taxon>
        <taxon>Phthiraptera</taxon>
        <taxon>Anoplura</taxon>
        <taxon>Pediculidae</taxon>
        <taxon>Pediculus</taxon>
    </lineage>
</organism>
<evidence type="ECO:0000313" key="3">
    <source>
        <dbReference type="Proteomes" id="UP000009046"/>
    </source>
</evidence>
<dbReference type="HOGENOM" id="CLU_1857671_0_0_1"/>
<reference evidence="1" key="1">
    <citation type="submission" date="2007-04" db="EMBL/GenBank/DDBJ databases">
        <title>Annotation of Pediculus humanus corporis strain USDA.</title>
        <authorList>
            <person name="Kirkness E."/>
            <person name="Hannick L."/>
            <person name="Hass B."/>
            <person name="Bruggner R."/>
            <person name="Lawson D."/>
            <person name="Bidwell S."/>
            <person name="Joardar V."/>
            <person name="Caler E."/>
            <person name="Walenz B."/>
            <person name="Inman J."/>
            <person name="Schobel S."/>
            <person name="Galinsky K."/>
            <person name="Amedeo P."/>
            <person name="Strausberg R."/>
        </authorList>
    </citation>
    <scope>NUCLEOTIDE SEQUENCE</scope>
    <source>
        <strain evidence="1">USDA</strain>
    </source>
</reference>
<name>E0VW34_PEDHC</name>
<dbReference type="RefSeq" id="XP_002430328.1">
    <property type="nucleotide sequence ID" value="XM_002430283.1"/>
</dbReference>
<evidence type="ECO:0000313" key="1">
    <source>
        <dbReference type="EMBL" id="EEB17590.1"/>
    </source>
</evidence>
<dbReference type="Proteomes" id="UP000009046">
    <property type="component" value="Unassembled WGS sequence"/>
</dbReference>
<evidence type="ECO:0000313" key="2">
    <source>
        <dbReference type="EnsemblMetazoa" id="PHUM473330-PA"/>
    </source>
</evidence>
<reference evidence="1" key="2">
    <citation type="submission" date="2007-04" db="EMBL/GenBank/DDBJ databases">
        <title>The genome of the human body louse.</title>
        <authorList>
            <consortium name="The Human Body Louse Genome Consortium"/>
            <person name="Kirkness E."/>
            <person name="Walenz B."/>
            <person name="Hass B."/>
            <person name="Bruggner R."/>
            <person name="Strausberg R."/>
        </authorList>
    </citation>
    <scope>NUCLEOTIDE SEQUENCE</scope>
    <source>
        <strain evidence="1">USDA</strain>
    </source>
</reference>
<dbReference type="AlphaFoldDB" id="E0VW34"/>
<dbReference type="EMBL" id="AAZO01005739">
    <property type="status" value="NOT_ANNOTATED_CDS"/>
    <property type="molecule type" value="Genomic_DNA"/>
</dbReference>
<gene>
    <name evidence="2" type="primary">8239120</name>
    <name evidence="1" type="ORF">Phum_PHUM473330</name>
</gene>